<accession>A0AC35GKZ5</accession>
<protein>
    <submittedName>
        <fullName evidence="2">DNA mismatch repair proteins mutS family domain-containing protein</fullName>
    </submittedName>
</protein>
<dbReference type="WBParaSite" id="PS1159_v2.g6434.t1">
    <property type="protein sequence ID" value="PS1159_v2.g6434.t1"/>
    <property type="gene ID" value="PS1159_v2.g6434"/>
</dbReference>
<proteinExistence type="predicted"/>
<evidence type="ECO:0000313" key="2">
    <source>
        <dbReference type="WBParaSite" id="PS1159_v2.g6434.t1"/>
    </source>
</evidence>
<organism evidence="1 2">
    <name type="scientific">Panagrolaimus sp. PS1159</name>
    <dbReference type="NCBI Taxonomy" id="55785"/>
    <lineage>
        <taxon>Eukaryota</taxon>
        <taxon>Metazoa</taxon>
        <taxon>Ecdysozoa</taxon>
        <taxon>Nematoda</taxon>
        <taxon>Chromadorea</taxon>
        <taxon>Rhabditida</taxon>
        <taxon>Tylenchina</taxon>
        <taxon>Panagrolaimomorpha</taxon>
        <taxon>Panagrolaimoidea</taxon>
        <taxon>Panagrolaimidae</taxon>
        <taxon>Panagrolaimus</taxon>
    </lineage>
</organism>
<sequence length="225" mass="24711">KTTLMTQVALLIVLGQIGGLVKLSTFFPAELMKLTPVDRIFSRISAYDSSSAGQSTFEVELDETSSIINNASKDSFVVFDELGRGISTNEGTAIFGAILNELANNVQCRTFSSTHYITLCELNFIIENKSEPENKDITVLYKLVNGACMKSYGFFAGKLAGIPNYILKEAATGGNLLTEQEKKYEINRTKFIATQESLQTFHELHQLCSGEVIDVATVTNLIDTL</sequence>
<dbReference type="Proteomes" id="UP000887580">
    <property type="component" value="Unplaced"/>
</dbReference>
<name>A0AC35GKZ5_9BILA</name>
<evidence type="ECO:0000313" key="1">
    <source>
        <dbReference type="Proteomes" id="UP000887580"/>
    </source>
</evidence>
<reference evidence="2" key="1">
    <citation type="submission" date="2022-11" db="UniProtKB">
        <authorList>
            <consortium name="WormBaseParasite"/>
        </authorList>
    </citation>
    <scope>IDENTIFICATION</scope>
</reference>